<dbReference type="InterPro" id="IPR006076">
    <property type="entry name" value="FAD-dep_OxRdtase"/>
</dbReference>
<evidence type="ECO:0000256" key="1">
    <source>
        <dbReference type="ARBA" id="ARBA00008609"/>
    </source>
</evidence>
<sequence>MLRLLNYCEYKCHGVLSIKQIKKKIFITQQISPTLTSKLNDNNYRYLSTTRAISNSYFYEDKQNQRFPKHSQIVIAGAGILANSVAYHLVINGWNDVLVLEQNGIGSGTSNFGSGTLGLFKPVAHRKMISYSLELYKQLQADGHDIGFKQCGSINLAQTKDRVIALQRRVAYNKAAGLHCELLEKKKLKNLYPNIYTDDIEGAVWVPDDAIVNPKLVCMTLAHIAKKGGVTYIENCHIKRVNTNPHDKSVKSIVTNLGNVTCEYFVNCAGMWARDLGLKCHPQVNIPAYPAQHFYAITSSLPECLSSNLPIVRDYDAHSYVREWSGELMAGWFELEAKPAFENFNIPHGDWARHLMVEKSHWIPLWNKIKHRFPILHELSEPTVINCPDNFTPDGRWILGEAAEVKNYFVAVGMNGNSVQGAGGIGKAVAEWLINGESTQELLPFNIQRFLELHNNKNYLQQRIKEVVGRNYGILYPHQCEYKYARKLRCSPLYSVLENHGAVFGIKMAYERPLYFDSTYKIGKKKPIMPAGSYYKPKFFDFMKEEFQACREGVGIIDMSSFCKIEIKSKNTEVVDYLQKLSSNDVNIPIGSITHTGMQNEHGGYENDCMLVRKSENSYFMVSPTLQQTRIYQWMSKHLPNDHSIWLTDLTSYYTVINVVGPKGPALLSELTNSDINLQPFSYKIMNIAYASDVMVMSFTHTGEPGYCLYIPTEYALHVYSKLIDIGRDYGVRDVGILTQRFMRIERFIPFWAEELTPFVTPFETGFGHSVDLQKSFFIGKNSLVKQKLNGVNKRLVLFILNDLDVNKDVWAWGGEPVYRNNEFVGTLTSCGYGFTVDKLVGLGFISRPETKNHKYSMKIKVTTDYIMDPSAVYHIDIAGRLFPAKPHVLAPTALVVKNKKYTPTPVNFII</sequence>
<dbReference type="Pfam" id="PF08669">
    <property type="entry name" value="GCV_T_C"/>
    <property type="match status" value="1"/>
</dbReference>
<evidence type="ECO:0000313" key="6">
    <source>
        <dbReference type="EMBL" id="KAF7995602.1"/>
    </source>
</evidence>
<feature type="domain" description="FAD dependent oxidoreductase central" evidence="5">
    <location>
        <begin position="435"/>
        <end position="491"/>
    </location>
</feature>
<dbReference type="InterPro" id="IPR028896">
    <property type="entry name" value="GcvT/YgfZ/DmdA"/>
</dbReference>
<gene>
    <name evidence="6" type="ORF">HCN44_006709</name>
</gene>
<dbReference type="EMBL" id="JACMRX010000002">
    <property type="protein sequence ID" value="KAF7995602.1"/>
    <property type="molecule type" value="Genomic_DNA"/>
</dbReference>
<dbReference type="OrthoDB" id="429143at2759"/>
<dbReference type="Pfam" id="PF01266">
    <property type="entry name" value="DAO"/>
    <property type="match status" value="1"/>
</dbReference>
<feature type="domain" description="FAD dependent oxidoreductase" evidence="2">
    <location>
        <begin position="73"/>
        <end position="432"/>
    </location>
</feature>
<dbReference type="InterPro" id="IPR036188">
    <property type="entry name" value="FAD/NAD-bd_sf"/>
</dbReference>
<dbReference type="SUPFAM" id="SSF101790">
    <property type="entry name" value="Aminomethyltransferase beta-barrel domain"/>
    <property type="match status" value="1"/>
</dbReference>
<dbReference type="SUPFAM" id="SSF54373">
    <property type="entry name" value="FAD-linked reductases, C-terminal domain"/>
    <property type="match status" value="1"/>
</dbReference>
<dbReference type="PANTHER" id="PTHR43757:SF15">
    <property type="entry name" value="PYRUVATE DEHYDROGENASE PHOSPHATASE REGULATORY SUBUNIT, MITOCHONDRIAL-LIKE"/>
    <property type="match status" value="1"/>
</dbReference>
<protein>
    <recommendedName>
        <fullName evidence="8">Pyruvate dehydrogenase phosphatase regulatory subunit, mitochondrial</fullName>
    </recommendedName>
</protein>
<dbReference type="InterPro" id="IPR006222">
    <property type="entry name" value="GCVT_N"/>
</dbReference>
<dbReference type="Gene3D" id="3.30.70.1400">
    <property type="entry name" value="Aminomethyltransferase beta-barrel domains"/>
    <property type="match status" value="1"/>
</dbReference>
<comment type="similarity">
    <text evidence="1">Belongs to the GcvT family.</text>
</comment>
<dbReference type="PANTHER" id="PTHR43757">
    <property type="entry name" value="AMINOMETHYLTRANSFERASE"/>
    <property type="match status" value="1"/>
</dbReference>
<dbReference type="FunFam" id="3.30.70.1400:FF:000003">
    <property type="entry name" value="Pyruvate dehydrogenase phosphatase regulatory subunit"/>
    <property type="match status" value="1"/>
</dbReference>
<name>A0A834Y2I1_APHGI</name>
<evidence type="ECO:0000259" key="3">
    <source>
        <dbReference type="Pfam" id="PF01571"/>
    </source>
</evidence>
<organism evidence="6 7">
    <name type="scientific">Aphidius gifuensis</name>
    <name type="common">Parasitoid wasp</name>
    <dbReference type="NCBI Taxonomy" id="684658"/>
    <lineage>
        <taxon>Eukaryota</taxon>
        <taxon>Metazoa</taxon>
        <taxon>Ecdysozoa</taxon>
        <taxon>Arthropoda</taxon>
        <taxon>Hexapoda</taxon>
        <taxon>Insecta</taxon>
        <taxon>Pterygota</taxon>
        <taxon>Neoptera</taxon>
        <taxon>Endopterygota</taxon>
        <taxon>Hymenoptera</taxon>
        <taxon>Apocrita</taxon>
        <taxon>Ichneumonoidea</taxon>
        <taxon>Braconidae</taxon>
        <taxon>Aphidiinae</taxon>
        <taxon>Aphidius</taxon>
    </lineage>
</organism>
<dbReference type="Gene3D" id="3.50.50.60">
    <property type="entry name" value="FAD/NAD(P)-binding domain"/>
    <property type="match status" value="1"/>
</dbReference>
<dbReference type="InterPro" id="IPR032503">
    <property type="entry name" value="FAO_M"/>
</dbReference>
<keyword evidence="7" id="KW-1185">Reference proteome</keyword>
<dbReference type="Pfam" id="PF16350">
    <property type="entry name" value="FAO_M"/>
    <property type="match status" value="1"/>
</dbReference>
<dbReference type="GO" id="GO:0005739">
    <property type="term" value="C:mitochondrion"/>
    <property type="evidence" value="ECO:0007669"/>
    <property type="project" value="TreeGrafter"/>
</dbReference>
<dbReference type="InterPro" id="IPR029043">
    <property type="entry name" value="GcvT/YgfZ_C"/>
</dbReference>
<proteinExistence type="inferred from homology"/>
<evidence type="ECO:0000259" key="2">
    <source>
        <dbReference type="Pfam" id="PF01266"/>
    </source>
</evidence>
<dbReference type="InterPro" id="IPR027266">
    <property type="entry name" value="TrmE/GcvT-like"/>
</dbReference>
<dbReference type="AlphaFoldDB" id="A0A834Y2I1"/>
<evidence type="ECO:0000313" key="7">
    <source>
        <dbReference type="Proteomes" id="UP000639338"/>
    </source>
</evidence>
<dbReference type="Gene3D" id="2.40.30.110">
    <property type="entry name" value="Aminomethyltransferase beta-barrel domains"/>
    <property type="match status" value="1"/>
</dbReference>
<evidence type="ECO:0008006" key="8">
    <source>
        <dbReference type="Google" id="ProtNLM"/>
    </source>
</evidence>
<feature type="domain" description="Aminomethyltransferase C-terminal" evidence="4">
    <location>
        <begin position="794"/>
        <end position="887"/>
    </location>
</feature>
<dbReference type="SUPFAM" id="SSF103025">
    <property type="entry name" value="Folate-binding domain"/>
    <property type="match status" value="1"/>
</dbReference>
<dbReference type="SUPFAM" id="SSF51905">
    <property type="entry name" value="FAD/NAD(P)-binding domain"/>
    <property type="match status" value="1"/>
</dbReference>
<dbReference type="Gene3D" id="3.30.9.10">
    <property type="entry name" value="D-Amino Acid Oxidase, subunit A, domain 2"/>
    <property type="match status" value="1"/>
</dbReference>
<dbReference type="Pfam" id="PF01571">
    <property type="entry name" value="GCV_T"/>
    <property type="match status" value="1"/>
</dbReference>
<evidence type="ECO:0000259" key="5">
    <source>
        <dbReference type="Pfam" id="PF16350"/>
    </source>
</evidence>
<comment type="caution">
    <text evidence="6">The sequence shown here is derived from an EMBL/GenBank/DDBJ whole genome shotgun (WGS) entry which is preliminary data.</text>
</comment>
<reference evidence="6 7" key="1">
    <citation type="submission" date="2020-08" db="EMBL/GenBank/DDBJ databases">
        <title>Aphidius gifuensis genome sequencing and assembly.</title>
        <authorList>
            <person name="Du Z."/>
        </authorList>
    </citation>
    <scope>NUCLEOTIDE SEQUENCE [LARGE SCALE GENOMIC DNA]</scope>
    <source>
        <strain evidence="6">YNYX2018</strain>
        <tissue evidence="6">Adults</tissue>
    </source>
</reference>
<feature type="domain" description="GCVT N-terminal" evidence="3">
    <location>
        <begin position="493"/>
        <end position="775"/>
    </location>
</feature>
<dbReference type="Gene3D" id="3.30.1360.120">
    <property type="entry name" value="Probable tRNA modification gtpase trme, domain 1"/>
    <property type="match status" value="1"/>
</dbReference>
<evidence type="ECO:0000259" key="4">
    <source>
        <dbReference type="Pfam" id="PF08669"/>
    </source>
</evidence>
<accession>A0A834Y2I1</accession>
<dbReference type="Proteomes" id="UP000639338">
    <property type="component" value="Unassembled WGS sequence"/>
</dbReference>
<dbReference type="InterPro" id="IPR013977">
    <property type="entry name" value="GcvT_C"/>
</dbReference>